<dbReference type="RefSeq" id="XP_025490736.1">
    <property type="nucleotide sequence ID" value="XM_025639377.1"/>
</dbReference>
<proteinExistence type="predicted"/>
<dbReference type="STRING" id="1448315.A0A319C3I8"/>
<protein>
    <recommendedName>
        <fullName evidence="3">Protein kinase domain-containing protein</fullName>
    </recommendedName>
</protein>
<name>A0A319C3I8_9EURO</name>
<dbReference type="OrthoDB" id="1668230at2759"/>
<dbReference type="AlphaFoldDB" id="A0A319C3I8"/>
<dbReference type="Proteomes" id="UP000248340">
    <property type="component" value="Unassembled WGS sequence"/>
</dbReference>
<keyword evidence="2" id="KW-1185">Reference proteome</keyword>
<gene>
    <name evidence="1" type="ORF">BO82DRAFT_403321</name>
</gene>
<dbReference type="InterPro" id="IPR011009">
    <property type="entry name" value="Kinase-like_dom_sf"/>
</dbReference>
<accession>A0A319C3I8</accession>
<dbReference type="SUPFAM" id="SSF56112">
    <property type="entry name" value="Protein kinase-like (PK-like)"/>
    <property type="match status" value="1"/>
</dbReference>
<evidence type="ECO:0000313" key="2">
    <source>
        <dbReference type="Proteomes" id="UP000248340"/>
    </source>
</evidence>
<sequence length="210" mass="24177">MAGVIHELGQERVVTKAKQHQPGRTRDLENTEYLNQINRETLQNEVEVYKRLVSPQGIITCYRTSQHGIELARAQAGLEPYLNEYPEREDASKLRWIISLIESFAYINSCNVFVNDIALHSIMILDEELKVAKFGQSILLPCDADMAAITENDLDPTIEILHLGWIIYSIASWHVHKYYFFGPENPDLGWPASFPEVERVLCRSIIMKCW</sequence>
<dbReference type="EMBL" id="KZ821709">
    <property type="protein sequence ID" value="PYH80536.1"/>
    <property type="molecule type" value="Genomic_DNA"/>
</dbReference>
<dbReference type="GeneID" id="37142119"/>
<organism evidence="1 2">
    <name type="scientific">Aspergillus uvarum CBS 121591</name>
    <dbReference type="NCBI Taxonomy" id="1448315"/>
    <lineage>
        <taxon>Eukaryota</taxon>
        <taxon>Fungi</taxon>
        <taxon>Dikarya</taxon>
        <taxon>Ascomycota</taxon>
        <taxon>Pezizomycotina</taxon>
        <taxon>Eurotiomycetes</taxon>
        <taxon>Eurotiomycetidae</taxon>
        <taxon>Eurotiales</taxon>
        <taxon>Aspergillaceae</taxon>
        <taxon>Aspergillus</taxon>
        <taxon>Aspergillus subgen. Circumdati</taxon>
    </lineage>
</organism>
<dbReference type="VEuPathDB" id="FungiDB:BO82DRAFT_403321"/>
<evidence type="ECO:0008006" key="3">
    <source>
        <dbReference type="Google" id="ProtNLM"/>
    </source>
</evidence>
<dbReference type="Gene3D" id="1.10.510.10">
    <property type="entry name" value="Transferase(Phosphotransferase) domain 1"/>
    <property type="match status" value="1"/>
</dbReference>
<evidence type="ECO:0000313" key="1">
    <source>
        <dbReference type="EMBL" id="PYH80536.1"/>
    </source>
</evidence>
<reference evidence="1 2" key="1">
    <citation type="submission" date="2016-12" db="EMBL/GenBank/DDBJ databases">
        <title>The genomes of Aspergillus section Nigri reveals drivers in fungal speciation.</title>
        <authorList>
            <consortium name="DOE Joint Genome Institute"/>
            <person name="Vesth T.C."/>
            <person name="Nybo J."/>
            <person name="Theobald S."/>
            <person name="Brandl J."/>
            <person name="Frisvad J.C."/>
            <person name="Nielsen K.F."/>
            <person name="Lyhne E.K."/>
            <person name="Kogle M.E."/>
            <person name="Kuo A."/>
            <person name="Riley R."/>
            <person name="Clum A."/>
            <person name="Nolan M."/>
            <person name="Lipzen A."/>
            <person name="Salamov A."/>
            <person name="Henrissat B."/>
            <person name="Wiebenga A."/>
            <person name="De Vries R.P."/>
            <person name="Grigoriev I.V."/>
            <person name="Mortensen U.H."/>
            <person name="Andersen M.R."/>
            <person name="Baker S.E."/>
        </authorList>
    </citation>
    <scope>NUCLEOTIDE SEQUENCE [LARGE SCALE GENOMIC DNA]</scope>
    <source>
        <strain evidence="1 2">CBS 121591</strain>
    </source>
</reference>